<accession>A0AAW1HRD7</accession>
<sequence length="69" mass="7814">MRYFYSGVKRDISGPTGRCSLAKQRQTLAYGHPIHPCHGSLTFDVSSSTENLGEKKRTQKDKMRSNQLL</sequence>
<dbReference type="EMBL" id="JASPKY010001170">
    <property type="protein sequence ID" value="KAK9678901.1"/>
    <property type="molecule type" value="Genomic_DNA"/>
</dbReference>
<gene>
    <name evidence="2" type="ORF">QE152_g40446</name>
</gene>
<name>A0AAW1HRD7_POPJA</name>
<feature type="region of interest" description="Disordered" evidence="1">
    <location>
        <begin position="45"/>
        <end position="69"/>
    </location>
</feature>
<keyword evidence="3" id="KW-1185">Reference proteome</keyword>
<evidence type="ECO:0000313" key="3">
    <source>
        <dbReference type="Proteomes" id="UP001458880"/>
    </source>
</evidence>
<reference evidence="2 3" key="1">
    <citation type="journal article" date="2024" name="BMC Genomics">
        <title>De novo assembly and annotation of Popillia japonica's genome with initial clues to its potential as an invasive pest.</title>
        <authorList>
            <person name="Cucini C."/>
            <person name="Boschi S."/>
            <person name="Funari R."/>
            <person name="Cardaioli E."/>
            <person name="Iannotti N."/>
            <person name="Marturano G."/>
            <person name="Paoli F."/>
            <person name="Bruttini M."/>
            <person name="Carapelli A."/>
            <person name="Frati F."/>
            <person name="Nardi F."/>
        </authorList>
    </citation>
    <scope>NUCLEOTIDE SEQUENCE [LARGE SCALE GENOMIC DNA]</scope>
    <source>
        <strain evidence="2">DMR45628</strain>
    </source>
</reference>
<feature type="compositionally biased region" description="Basic and acidic residues" evidence="1">
    <location>
        <begin position="52"/>
        <end position="69"/>
    </location>
</feature>
<evidence type="ECO:0000256" key="1">
    <source>
        <dbReference type="SAM" id="MobiDB-lite"/>
    </source>
</evidence>
<protein>
    <submittedName>
        <fullName evidence="2">Uncharacterized protein</fullName>
    </submittedName>
</protein>
<dbReference type="Proteomes" id="UP001458880">
    <property type="component" value="Unassembled WGS sequence"/>
</dbReference>
<organism evidence="2 3">
    <name type="scientific">Popillia japonica</name>
    <name type="common">Japanese beetle</name>
    <dbReference type="NCBI Taxonomy" id="7064"/>
    <lineage>
        <taxon>Eukaryota</taxon>
        <taxon>Metazoa</taxon>
        <taxon>Ecdysozoa</taxon>
        <taxon>Arthropoda</taxon>
        <taxon>Hexapoda</taxon>
        <taxon>Insecta</taxon>
        <taxon>Pterygota</taxon>
        <taxon>Neoptera</taxon>
        <taxon>Endopterygota</taxon>
        <taxon>Coleoptera</taxon>
        <taxon>Polyphaga</taxon>
        <taxon>Scarabaeiformia</taxon>
        <taxon>Scarabaeidae</taxon>
        <taxon>Rutelinae</taxon>
        <taxon>Popillia</taxon>
    </lineage>
</organism>
<comment type="caution">
    <text evidence="2">The sequence shown here is derived from an EMBL/GenBank/DDBJ whole genome shotgun (WGS) entry which is preliminary data.</text>
</comment>
<dbReference type="AlphaFoldDB" id="A0AAW1HRD7"/>
<evidence type="ECO:0000313" key="2">
    <source>
        <dbReference type="EMBL" id="KAK9678901.1"/>
    </source>
</evidence>
<proteinExistence type="predicted"/>